<evidence type="ECO:0000256" key="4">
    <source>
        <dbReference type="ARBA" id="ARBA00022496"/>
    </source>
</evidence>
<dbReference type="STRING" id="1397666.RS24_00331"/>
<feature type="domain" description="TonB-dependent receptor plug" evidence="15">
    <location>
        <begin position="41"/>
        <end position="149"/>
    </location>
</feature>
<dbReference type="OrthoDB" id="7313036at2"/>
<evidence type="ECO:0000256" key="1">
    <source>
        <dbReference type="ARBA" id="ARBA00004571"/>
    </source>
</evidence>
<evidence type="ECO:0000256" key="8">
    <source>
        <dbReference type="ARBA" id="ARBA00023077"/>
    </source>
</evidence>
<accession>U2WV51</accession>
<reference evidence="16 17" key="1">
    <citation type="journal article" date="2014" name="FEMS Microbiol. Ecol.">
        <title>Genomic differentiation among two strains of the PS1 clade isolated from geographically separated marine habitats.</title>
        <authorList>
            <person name="Jimenez-Infante F."/>
            <person name="Ngugi D.K."/>
            <person name="Alam I."/>
            <person name="Rashid M."/>
            <person name="Baalawi W."/>
            <person name="Kamau A.A."/>
            <person name="Bajic V.B."/>
            <person name="Stingl U."/>
        </authorList>
    </citation>
    <scope>NUCLEOTIDE SEQUENCE [LARGE SCALE GENOMIC DNA]</scope>
    <source>
        <strain evidence="16 17">RS24</strain>
    </source>
</reference>
<dbReference type="GO" id="GO:0009279">
    <property type="term" value="C:cell outer membrane"/>
    <property type="evidence" value="ECO:0007669"/>
    <property type="project" value="UniProtKB-SubCell"/>
</dbReference>
<dbReference type="Proteomes" id="UP000016762">
    <property type="component" value="Unassembled WGS sequence"/>
</dbReference>
<evidence type="ECO:0000256" key="7">
    <source>
        <dbReference type="ARBA" id="ARBA00023065"/>
    </source>
</evidence>
<dbReference type="InterPro" id="IPR012910">
    <property type="entry name" value="Plug_dom"/>
</dbReference>
<sequence>MFRGKSLYSKFLLAVPAIAVSLPALAVDEIIVTAERIEANLQEVPMAVTALSAADLETNNITTTMELTKTVPGMVYRRNTGTASASNVYIRGFGDDESRLTDPTTGLYIDGVYVGRPYGSLVELIDAGSVEVLRGPQGTLYGRNTIAGAIKINSADRGENGGNFAVSVGDEGYRKVKGGFSYGINDSSGIIFSALHEESDGYVNAGAFGKQGGKDVTAVRVAYDNEFGNDWSLKISADLVEDDSDPTPATVRGTYNTAANSSREYVDNTESSGLTIALNGPVGDWDMSVLYGNRSIENFLDTHILARYTQIMDQTQDSLEVSGNRDFGMVNVTAGLYYMEEQYDFEYDFFGFSSYGATFDSETEQTAAFVNAKWSLSDQLMLTTGLRTMQEDRYLSVTDTNTLQIAGTGAYSSGPSSPTALGQYDLDFDREDYRLALDYQISDDLMLYVSHSTGSRTGGWSSDNLVPVDEEELETTEIGIRSVIGGIRFNLTYFDSVLEGFQTGVSRTGAFGRSNADEAEFKGLEIEFGGNLTDSLSFNGYITTLDAEYTELTVGQAQGFLGSSPAARQAACPAAGADLTANGPIWQQCAYGLNIKGAPEMTWSLGLQYAVNDAITIDLQGYGADETDNLTGNPAYARTDTYDKYDIGITYDDEDSPYRIKFWGKNITDQHEVANGTGGLVYMYNPRHYGMTVSAKF</sequence>
<dbReference type="PANTHER" id="PTHR32552">
    <property type="entry name" value="FERRICHROME IRON RECEPTOR-RELATED"/>
    <property type="match status" value="1"/>
</dbReference>
<dbReference type="GO" id="GO:0006826">
    <property type="term" value="P:iron ion transport"/>
    <property type="evidence" value="ECO:0007669"/>
    <property type="project" value="UniProtKB-KW"/>
</dbReference>
<keyword evidence="8 12" id="KW-0798">TonB box</keyword>
<evidence type="ECO:0000256" key="12">
    <source>
        <dbReference type="RuleBase" id="RU003357"/>
    </source>
</evidence>
<evidence type="ECO:0000256" key="11">
    <source>
        <dbReference type="PROSITE-ProRule" id="PRU01360"/>
    </source>
</evidence>
<evidence type="ECO:0000259" key="14">
    <source>
        <dbReference type="Pfam" id="PF00593"/>
    </source>
</evidence>
<keyword evidence="7" id="KW-0406">Ion transport</keyword>
<dbReference type="PROSITE" id="PS52016">
    <property type="entry name" value="TONB_DEPENDENT_REC_3"/>
    <property type="match status" value="1"/>
</dbReference>
<dbReference type="PANTHER" id="PTHR32552:SF81">
    <property type="entry name" value="TONB-DEPENDENT OUTER MEMBRANE RECEPTOR"/>
    <property type="match status" value="1"/>
</dbReference>
<feature type="signal peptide" evidence="13">
    <location>
        <begin position="1"/>
        <end position="26"/>
    </location>
</feature>
<dbReference type="eggNOG" id="COG4206">
    <property type="taxonomic scope" value="Bacteria"/>
</dbReference>
<dbReference type="SUPFAM" id="SSF56935">
    <property type="entry name" value="Porins"/>
    <property type="match status" value="1"/>
</dbReference>
<keyword evidence="10 11" id="KW-0998">Cell outer membrane</keyword>
<keyword evidence="13" id="KW-0732">Signal</keyword>
<keyword evidence="3 11" id="KW-1134">Transmembrane beta strand</keyword>
<dbReference type="Gene3D" id="2.40.170.20">
    <property type="entry name" value="TonB-dependent receptor, beta-barrel domain"/>
    <property type="match status" value="1"/>
</dbReference>
<comment type="subcellular location">
    <subcellularLocation>
        <location evidence="1 11">Cell outer membrane</location>
        <topology evidence="1 11">Multi-pass membrane protein</topology>
    </subcellularLocation>
</comment>
<evidence type="ECO:0000256" key="2">
    <source>
        <dbReference type="ARBA" id="ARBA00022448"/>
    </source>
</evidence>
<evidence type="ECO:0000256" key="3">
    <source>
        <dbReference type="ARBA" id="ARBA00022452"/>
    </source>
</evidence>
<evidence type="ECO:0000256" key="5">
    <source>
        <dbReference type="ARBA" id="ARBA00022692"/>
    </source>
</evidence>
<keyword evidence="6" id="KW-0408">Iron</keyword>
<keyword evidence="9 11" id="KW-0472">Membrane</keyword>
<dbReference type="AlphaFoldDB" id="U2WV51"/>
<evidence type="ECO:0000259" key="15">
    <source>
        <dbReference type="Pfam" id="PF07715"/>
    </source>
</evidence>
<proteinExistence type="inferred from homology"/>
<evidence type="ECO:0000256" key="10">
    <source>
        <dbReference type="ARBA" id="ARBA00023237"/>
    </source>
</evidence>
<gene>
    <name evidence="16" type="ORF">RS24_00331</name>
</gene>
<keyword evidence="17" id="KW-1185">Reference proteome</keyword>
<dbReference type="InterPro" id="IPR036942">
    <property type="entry name" value="Beta-barrel_TonB_sf"/>
</dbReference>
<dbReference type="Pfam" id="PF07715">
    <property type="entry name" value="Plug"/>
    <property type="match status" value="1"/>
</dbReference>
<comment type="caution">
    <text evidence="16">The sequence shown here is derived from an EMBL/GenBank/DDBJ whole genome shotgun (WGS) entry which is preliminary data.</text>
</comment>
<organism evidence="16 17">
    <name type="scientific">Candidatus Micropelagius thuwalensis</name>
    <dbReference type="NCBI Taxonomy" id="1397666"/>
    <lineage>
        <taxon>Bacteria</taxon>
        <taxon>Pseudomonadati</taxon>
        <taxon>Pseudomonadota</taxon>
        <taxon>Alphaproteobacteria</taxon>
        <taxon>PS1 clade</taxon>
        <taxon>Candidatus Micropelagius</taxon>
    </lineage>
</organism>
<evidence type="ECO:0000256" key="6">
    <source>
        <dbReference type="ARBA" id="ARBA00023004"/>
    </source>
</evidence>
<keyword evidence="4" id="KW-0410">Iron transport</keyword>
<dbReference type="EMBL" id="AWXE01000001">
    <property type="protein sequence ID" value="ERL47393.1"/>
    <property type="molecule type" value="Genomic_DNA"/>
</dbReference>
<evidence type="ECO:0000256" key="13">
    <source>
        <dbReference type="SAM" id="SignalP"/>
    </source>
</evidence>
<dbReference type="InterPro" id="IPR000531">
    <property type="entry name" value="Beta-barrel_TonB"/>
</dbReference>
<name>U2WV51_9PROT</name>
<dbReference type="RefSeq" id="WP_021776411.1">
    <property type="nucleotide sequence ID" value="NZ_AWXE01000001.1"/>
</dbReference>
<evidence type="ECO:0000256" key="9">
    <source>
        <dbReference type="ARBA" id="ARBA00023136"/>
    </source>
</evidence>
<comment type="similarity">
    <text evidence="11 12">Belongs to the TonB-dependent receptor family.</text>
</comment>
<dbReference type="PATRIC" id="fig|1397666.3.peg.306"/>
<keyword evidence="5 11" id="KW-0812">Transmembrane</keyword>
<dbReference type="InterPro" id="IPR039426">
    <property type="entry name" value="TonB-dep_rcpt-like"/>
</dbReference>
<evidence type="ECO:0000313" key="17">
    <source>
        <dbReference type="Proteomes" id="UP000016762"/>
    </source>
</evidence>
<feature type="chain" id="PRO_5004636747" evidence="13">
    <location>
        <begin position="27"/>
        <end position="697"/>
    </location>
</feature>
<feature type="domain" description="TonB-dependent receptor-like beta-barrel" evidence="14">
    <location>
        <begin position="172"/>
        <end position="666"/>
    </location>
</feature>
<evidence type="ECO:0000313" key="16">
    <source>
        <dbReference type="EMBL" id="ERL47393.1"/>
    </source>
</evidence>
<dbReference type="Pfam" id="PF00593">
    <property type="entry name" value="TonB_dep_Rec_b-barrel"/>
    <property type="match status" value="1"/>
</dbReference>
<protein>
    <submittedName>
        <fullName evidence="16">Carboxymuconolactone decarboxylase protein</fullName>
    </submittedName>
</protein>
<keyword evidence="2 11" id="KW-0813">Transport</keyword>